<evidence type="ECO:0000313" key="2">
    <source>
        <dbReference type="Proteomes" id="UP000269945"/>
    </source>
</evidence>
<gene>
    <name evidence="1" type="ORF">BN2614_LOCUS1</name>
</gene>
<dbReference type="AlphaFoldDB" id="A0A9X9LQW4"/>
<name>A0A9X9LQW4_GULGU</name>
<evidence type="ECO:0000313" key="1">
    <source>
        <dbReference type="EMBL" id="VCW79392.1"/>
    </source>
</evidence>
<keyword evidence="2" id="KW-1185">Reference proteome</keyword>
<proteinExistence type="predicted"/>
<organism evidence="1 2">
    <name type="scientific">Gulo gulo</name>
    <name type="common">Wolverine</name>
    <name type="synonym">Gluton</name>
    <dbReference type="NCBI Taxonomy" id="48420"/>
    <lineage>
        <taxon>Eukaryota</taxon>
        <taxon>Metazoa</taxon>
        <taxon>Chordata</taxon>
        <taxon>Craniata</taxon>
        <taxon>Vertebrata</taxon>
        <taxon>Euteleostomi</taxon>
        <taxon>Mammalia</taxon>
        <taxon>Eutheria</taxon>
        <taxon>Laurasiatheria</taxon>
        <taxon>Carnivora</taxon>
        <taxon>Caniformia</taxon>
        <taxon>Musteloidea</taxon>
        <taxon>Mustelidae</taxon>
        <taxon>Guloninae</taxon>
        <taxon>Gulo</taxon>
    </lineage>
</organism>
<protein>
    <submittedName>
        <fullName evidence="1">Uncharacterized protein</fullName>
    </submittedName>
</protein>
<dbReference type="EMBL" id="CYRY02011925">
    <property type="protein sequence ID" value="VCW79392.1"/>
    <property type="molecule type" value="Genomic_DNA"/>
</dbReference>
<reference evidence="1 2" key="1">
    <citation type="submission" date="2018-10" db="EMBL/GenBank/DDBJ databases">
        <authorList>
            <person name="Ekblom R."/>
            <person name="Jareborg N."/>
        </authorList>
    </citation>
    <scope>NUCLEOTIDE SEQUENCE [LARGE SCALE GENOMIC DNA]</scope>
    <source>
        <tissue evidence="1">Muscle</tissue>
    </source>
</reference>
<comment type="caution">
    <text evidence="1">The sequence shown here is derived from an EMBL/GenBank/DDBJ whole genome shotgun (WGS) entry which is preliminary data.</text>
</comment>
<accession>A0A9X9LQW4</accession>
<sequence length="95" mass="10302">MGFRSRTEVQCSTTRHSGLGGVGGLPRTRGSCVREECVSTSLLSSFVVFCKDRDQYLAWTHHSPSRQSLPSSCPVPLLVPDQTQTCACTALHPGH</sequence>
<dbReference type="Proteomes" id="UP000269945">
    <property type="component" value="Unassembled WGS sequence"/>
</dbReference>